<dbReference type="Gene3D" id="3.40.50.2000">
    <property type="entry name" value="Glycogen Phosphorylase B"/>
    <property type="match status" value="1"/>
</dbReference>
<dbReference type="OrthoDB" id="1100436at2"/>
<evidence type="ECO:0000313" key="1">
    <source>
        <dbReference type="EMBL" id="TCD02678.1"/>
    </source>
</evidence>
<keyword evidence="2" id="KW-1185">Reference proteome</keyword>
<evidence type="ECO:0008006" key="3">
    <source>
        <dbReference type="Google" id="ProtNLM"/>
    </source>
</evidence>
<reference evidence="1 2" key="1">
    <citation type="submission" date="2019-02" db="EMBL/GenBank/DDBJ databases">
        <title>Pedobacter sp. RP-1-14 sp. nov., isolated from Arctic soil.</title>
        <authorList>
            <person name="Dahal R.H."/>
        </authorList>
    </citation>
    <scope>NUCLEOTIDE SEQUENCE [LARGE SCALE GENOMIC DNA]</scope>
    <source>
        <strain evidence="1 2">RP-1-14</strain>
    </source>
</reference>
<dbReference type="SUPFAM" id="SSF53756">
    <property type="entry name" value="UDP-Glycosyltransferase/glycogen phosphorylase"/>
    <property type="match status" value="1"/>
</dbReference>
<proteinExistence type="predicted"/>
<dbReference type="AlphaFoldDB" id="A0A4R0NRK1"/>
<evidence type="ECO:0000313" key="2">
    <source>
        <dbReference type="Proteomes" id="UP000293347"/>
    </source>
</evidence>
<dbReference type="RefSeq" id="WP_131592516.1">
    <property type="nucleotide sequence ID" value="NZ_SJSL01000001.1"/>
</dbReference>
<accession>A0A4R0NRK1</accession>
<comment type="caution">
    <text evidence="1">The sequence shown here is derived from an EMBL/GenBank/DDBJ whole genome shotgun (WGS) entry which is preliminary data.</text>
</comment>
<organism evidence="1 2">
    <name type="scientific">Pedobacter psychroterrae</name>
    <dbReference type="NCBI Taxonomy" id="2530453"/>
    <lineage>
        <taxon>Bacteria</taxon>
        <taxon>Pseudomonadati</taxon>
        <taxon>Bacteroidota</taxon>
        <taxon>Sphingobacteriia</taxon>
        <taxon>Sphingobacteriales</taxon>
        <taxon>Sphingobacteriaceae</taxon>
        <taxon>Pedobacter</taxon>
    </lineage>
</organism>
<dbReference type="EMBL" id="SJSL01000001">
    <property type="protein sequence ID" value="TCD02678.1"/>
    <property type="molecule type" value="Genomic_DNA"/>
</dbReference>
<protein>
    <recommendedName>
        <fullName evidence="3">Glycosyltransferase involved in cell wall biosynthesis</fullName>
    </recommendedName>
</protein>
<gene>
    <name evidence="1" type="ORF">EZ437_01440</name>
</gene>
<sequence>MKVVFLCGAMEAGRDGVGDYVRRLSAELIRQGHHPAVVALNDRYIQDVFFEIQKTEGTIIPVLRIPENWSNKRRYGIANKFITDFGPEILSLQFVPYSFHVKGIPYHMLFGLKHILTEKRFKFHVMFHEMWLDTPVGVLQRITAIAQKMLVARLVKMLKPAIVNVSIPFNQIRLKKMGITSAILNLFGNIYKEGRMDVPLKTEWRKHIDGISLLYFGAPPKGRFLKELTDKLEAFCEVSRFSFTIFLACGRSGAKDRFVEELHVKLDVFGCEIVDCGFLEIDMISSLMTQCTAGISRSSANLLGKSGGTVAMLEHGLPVWMPKWDGSDKLGLGFREELIFADLNSAIATMKKHKYQPILEDVAKDFLKQFNSPQVT</sequence>
<dbReference type="Proteomes" id="UP000293347">
    <property type="component" value="Unassembled WGS sequence"/>
</dbReference>
<name>A0A4R0NRK1_9SPHI</name>